<dbReference type="InterPro" id="IPR006073">
    <property type="entry name" value="GTP-bd"/>
</dbReference>
<feature type="compositionally biased region" description="Basic and acidic residues" evidence="1">
    <location>
        <begin position="572"/>
        <end position="590"/>
    </location>
</feature>
<feature type="domain" description="G" evidence="2">
    <location>
        <begin position="30"/>
        <end position="113"/>
    </location>
</feature>
<protein>
    <recommendedName>
        <fullName evidence="2">G domain-containing protein</fullName>
    </recommendedName>
</protein>
<dbReference type="OrthoDB" id="5985928at2759"/>
<evidence type="ECO:0000313" key="4">
    <source>
        <dbReference type="Proteomes" id="UP000054279"/>
    </source>
</evidence>
<accession>A0A0C9U9V8</accession>
<dbReference type="AlphaFoldDB" id="A0A0C9U9V8"/>
<evidence type="ECO:0000259" key="2">
    <source>
        <dbReference type="Pfam" id="PF01926"/>
    </source>
</evidence>
<dbReference type="HOGENOM" id="CLU_376500_0_0_1"/>
<dbReference type="Proteomes" id="UP000054279">
    <property type="component" value="Unassembled WGS sequence"/>
</dbReference>
<gene>
    <name evidence="3" type="ORF">M422DRAFT_273141</name>
</gene>
<dbReference type="InterPro" id="IPR027417">
    <property type="entry name" value="P-loop_NTPase"/>
</dbReference>
<evidence type="ECO:0000256" key="1">
    <source>
        <dbReference type="SAM" id="MobiDB-lite"/>
    </source>
</evidence>
<reference evidence="3 4" key="1">
    <citation type="submission" date="2014-06" db="EMBL/GenBank/DDBJ databases">
        <title>Evolutionary Origins and Diversification of the Mycorrhizal Mutualists.</title>
        <authorList>
            <consortium name="DOE Joint Genome Institute"/>
            <consortium name="Mycorrhizal Genomics Consortium"/>
            <person name="Kohler A."/>
            <person name="Kuo A."/>
            <person name="Nagy L.G."/>
            <person name="Floudas D."/>
            <person name="Copeland A."/>
            <person name="Barry K.W."/>
            <person name="Cichocki N."/>
            <person name="Veneault-Fourrey C."/>
            <person name="LaButti K."/>
            <person name="Lindquist E.A."/>
            <person name="Lipzen A."/>
            <person name="Lundell T."/>
            <person name="Morin E."/>
            <person name="Murat C."/>
            <person name="Riley R."/>
            <person name="Ohm R."/>
            <person name="Sun H."/>
            <person name="Tunlid A."/>
            <person name="Henrissat B."/>
            <person name="Grigoriev I.V."/>
            <person name="Hibbett D.S."/>
            <person name="Martin F."/>
        </authorList>
    </citation>
    <scope>NUCLEOTIDE SEQUENCE [LARGE SCALE GENOMIC DNA]</scope>
    <source>
        <strain evidence="3 4">SS14</strain>
    </source>
</reference>
<dbReference type="SUPFAM" id="SSF52540">
    <property type="entry name" value="P-loop containing nucleoside triphosphate hydrolases"/>
    <property type="match status" value="2"/>
</dbReference>
<dbReference type="Gene3D" id="3.40.50.300">
    <property type="entry name" value="P-loop containing nucleotide triphosphate hydrolases"/>
    <property type="match status" value="1"/>
</dbReference>
<evidence type="ECO:0000313" key="3">
    <source>
        <dbReference type="EMBL" id="KIJ25857.1"/>
    </source>
</evidence>
<dbReference type="GO" id="GO:0005525">
    <property type="term" value="F:GTP binding"/>
    <property type="evidence" value="ECO:0007669"/>
    <property type="project" value="InterPro"/>
</dbReference>
<dbReference type="Pfam" id="PF01926">
    <property type="entry name" value="MMR_HSR1"/>
    <property type="match status" value="1"/>
</dbReference>
<dbReference type="EMBL" id="KN837395">
    <property type="protein sequence ID" value="KIJ25857.1"/>
    <property type="molecule type" value="Genomic_DNA"/>
</dbReference>
<keyword evidence="4" id="KW-1185">Reference proteome</keyword>
<organism evidence="3 4">
    <name type="scientific">Sphaerobolus stellatus (strain SS14)</name>
    <dbReference type="NCBI Taxonomy" id="990650"/>
    <lineage>
        <taxon>Eukaryota</taxon>
        <taxon>Fungi</taxon>
        <taxon>Dikarya</taxon>
        <taxon>Basidiomycota</taxon>
        <taxon>Agaricomycotina</taxon>
        <taxon>Agaricomycetes</taxon>
        <taxon>Phallomycetidae</taxon>
        <taxon>Geastrales</taxon>
        <taxon>Sphaerobolaceae</taxon>
        <taxon>Sphaerobolus</taxon>
    </lineage>
</organism>
<proteinExistence type="predicted"/>
<name>A0A0C9U9V8_SPHS4</name>
<feature type="region of interest" description="Disordered" evidence="1">
    <location>
        <begin position="569"/>
        <end position="592"/>
    </location>
</feature>
<sequence>MPQNYYRQQTGSPPYARGEPGFNPVIFIFRILIIGKSGVGKSSLINKVFGVEKASVSHLGSGQAEIEKELTSEQNRRLIFHDSRGFEPGEVDTVQIAQAFNQRKRNALHIKDRLHVYEFELHRQGIQGASKEDIVECAKQELQEICIKPFKTIVGDKVPFITVSTEEEYEQTVDDLVKLTFSSVEEHVASEPSITVAIAQKVSPHIKIDASLSIDMNALREEIKETISSAIRDKLCSDVDSVTTVSQSITALETNAQYWSDLTEEKVQTLLQEEAPEQMLLEAVQEAQALHFQLDQNTHIREAGLAPEQQVRFRTDARENEDILSRITTRTEAVDPNQRQSTPARSMTAQLDEAVVNWTTEYSSIQNMVRQAVLAASHEDEPEKLFLAKAGVKLGSPPVYSGECNLEKFENWVVSVLQFMSLYNLLGPRAVKVQIQLLGQCLAEIKHWDLESVIIGLQKWFMSTLSLNKVAVNYDNITQGSMTVQQLHQELSKLAKKMIELPDVYSYRRRFMSALKPDIRESVLKEGLTPEFTPIGELVEEAVKMDKDRRVAGARIEEVNLGEEEGQIGEFDLDKPHPEVQQEGEGKTDWDDSPYCFDDEDYECVSMRSLRMQFNMVIWFCLGKLGTKPDTLTCQWDIYLKEESSDYTSVNPQNLKPIFTREQLALSLRATGLILPVLCGSIIMDVEKLHQDSQDALPLDPITSTHTDNDDSSHWKQGSNGILRLKDKIYVPDVSSL</sequence>